<comment type="caution">
    <text evidence="1">The sequence shown here is derived from an EMBL/GenBank/DDBJ whole genome shotgun (WGS) entry which is preliminary data.</text>
</comment>
<gene>
    <name evidence="1" type="ORF">CLRAG_18300</name>
</gene>
<name>A0A1A6AV48_9CLOT</name>
<reference evidence="1 2" key="1">
    <citation type="journal article" date="2012" name="Front. Microbiol.">
        <title>Draft Genome Sequence of the Virulent Strain 01-B526 of the Fish Pathogen Aeromonas salmonicida.</title>
        <authorList>
            <person name="Charette S.J."/>
            <person name="Brochu F."/>
            <person name="Boyle B."/>
            <person name="Filion G."/>
            <person name="Tanaka K.H."/>
            <person name="Derome N."/>
        </authorList>
    </citation>
    <scope>NUCLEOTIDE SEQUENCE [LARGE SCALE GENOMIC DNA]</scope>
    <source>
        <strain evidence="1 2">P11</strain>
    </source>
</reference>
<dbReference type="EMBL" id="LROS01000017">
    <property type="protein sequence ID" value="OBR93927.1"/>
    <property type="molecule type" value="Genomic_DNA"/>
</dbReference>
<keyword evidence="2" id="KW-1185">Reference proteome</keyword>
<dbReference type="PATRIC" id="fig|1353534.3.peg.1871"/>
<protein>
    <submittedName>
        <fullName evidence="1">Uncharacterized protein</fullName>
    </submittedName>
</protein>
<dbReference type="AlphaFoldDB" id="A0A1A6AV48"/>
<organism evidence="1 2">
    <name type="scientific">Clostridium ragsdalei P11</name>
    <dbReference type="NCBI Taxonomy" id="1353534"/>
    <lineage>
        <taxon>Bacteria</taxon>
        <taxon>Bacillati</taxon>
        <taxon>Bacillota</taxon>
        <taxon>Clostridia</taxon>
        <taxon>Eubacteriales</taxon>
        <taxon>Clostridiaceae</taxon>
        <taxon>Clostridium</taxon>
    </lineage>
</organism>
<accession>A0A1A6AV48</accession>
<sequence>MSGMYCCDDSKYSYIVNSAFIQCFADKLKYIKVNNVKGKVI</sequence>
<evidence type="ECO:0000313" key="2">
    <source>
        <dbReference type="Proteomes" id="UP000093954"/>
    </source>
</evidence>
<evidence type="ECO:0000313" key="1">
    <source>
        <dbReference type="EMBL" id="OBR93927.1"/>
    </source>
</evidence>
<proteinExistence type="predicted"/>
<dbReference type="Proteomes" id="UP000093954">
    <property type="component" value="Unassembled WGS sequence"/>
</dbReference>